<evidence type="ECO:0000256" key="1">
    <source>
        <dbReference type="SAM" id="MobiDB-lite"/>
    </source>
</evidence>
<proteinExistence type="predicted"/>
<accession>A0ABR4QVD5</accession>
<protein>
    <submittedName>
        <fullName evidence="2">Uncharacterized protein</fullName>
    </submittedName>
</protein>
<name>A0ABR4QVD5_9BORD</name>
<comment type="caution">
    <text evidence="2">The sequence shown here is derived from an EMBL/GenBank/DDBJ whole genome shotgun (WGS) entry which is preliminary data.</text>
</comment>
<evidence type="ECO:0000313" key="2">
    <source>
        <dbReference type="EMBL" id="KCB22054.1"/>
    </source>
</evidence>
<dbReference type="EMBL" id="JHEM01000026">
    <property type="protein sequence ID" value="KCB22054.1"/>
    <property type="molecule type" value="Genomic_DNA"/>
</dbReference>
<sequence length="55" mass="6105">MAPGRLPFYNFWALGRPGVQRYIRGRPPGLAALPASQATGSTLNDLDHPRSRRPF</sequence>
<evidence type="ECO:0000313" key="3">
    <source>
        <dbReference type="Proteomes" id="UP000025748"/>
    </source>
</evidence>
<organism evidence="2 3">
    <name type="scientific">Bordetella hinzii OH87 BAL007II</name>
    <dbReference type="NCBI Taxonomy" id="1331262"/>
    <lineage>
        <taxon>Bacteria</taxon>
        <taxon>Pseudomonadati</taxon>
        <taxon>Pseudomonadota</taxon>
        <taxon>Betaproteobacteria</taxon>
        <taxon>Burkholderiales</taxon>
        <taxon>Alcaligenaceae</taxon>
        <taxon>Bordetella</taxon>
    </lineage>
</organism>
<reference evidence="2 3" key="1">
    <citation type="submission" date="2014-03" db="EMBL/GenBank/DDBJ databases">
        <title>Genome sequence of Bordetella hinzii.</title>
        <authorList>
            <person name="Register K."/>
            <person name="Harvill E."/>
            <person name="Goodfield L.L."/>
            <person name="Ivanov Y.V."/>
            <person name="Meyer J.A."/>
            <person name="Muse S.J."/>
            <person name="Jacobs N."/>
            <person name="Bendor L."/>
            <person name="Smallridge W.E."/>
            <person name="Brinkac L.M."/>
            <person name="Sanka R."/>
            <person name="Kim M."/>
            <person name="Losada L."/>
        </authorList>
    </citation>
    <scope>NUCLEOTIDE SEQUENCE [LARGE SCALE GENOMIC DNA]</scope>
    <source>
        <strain evidence="2 3">OH87 BAL007II</strain>
    </source>
</reference>
<keyword evidence="3" id="KW-1185">Reference proteome</keyword>
<gene>
    <name evidence="2" type="ORF">L544_2319</name>
</gene>
<feature type="region of interest" description="Disordered" evidence="1">
    <location>
        <begin position="33"/>
        <end position="55"/>
    </location>
</feature>
<dbReference type="Proteomes" id="UP000025748">
    <property type="component" value="Unassembled WGS sequence"/>
</dbReference>